<dbReference type="STRING" id="1271860.SAMN05216174_108168"/>
<reference evidence="3" key="1">
    <citation type="submission" date="2016-10" db="EMBL/GenBank/DDBJ databases">
        <authorList>
            <person name="Varghese N."/>
            <person name="Submissions S."/>
        </authorList>
    </citation>
    <scope>NUCLEOTIDE SEQUENCE [LARGE SCALE GENOMIC DNA]</scope>
    <source>
        <strain evidence="3">IBRC-M 10403</strain>
    </source>
</reference>
<keyword evidence="3" id="KW-1185">Reference proteome</keyword>
<dbReference type="AlphaFoldDB" id="A0A1G6STN3"/>
<protein>
    <recommendedName>
        <fullName evidence="4">PE family protein</fullName>
    </recommendedName>
</protein>
<feature type="compositionally biased region" description="Gly residues" evidence="1">
    <location>
        <begin position="1"/>
        <end position="15"/>
    </location>
</feature>
<evidence type="ECO:0008006" key="4">
    <source>
        <dbReference type="Google" id="ProtNLM"/>
    </source>
</evidence>
<sequence length="123" mass="13098">MPAGTNGHGQGGPGGDQRRDLLDVSPEAVPGLRSAFATALSRVDDQLRLGETGLRVEAWAGDPVSQDAAAVVNALTVDHEQAALDVLLAYRAQLDTAVHTLDKIAEQYRLLEEDNQVTVTRRG</sequence>
<name>A0A1G6STN3_9PSEU</name>
<dbReference type="OrthoDB" id="5189596at2"/>
<feature type="region of interest" description="Disordered" evidence="1">
    <location>
        <begin position="1"/>
        <end position="23"/>
    </location>
</feature>
<evidence type="ECO:0000313" key="3">
    <source>
        <dbReference type="Proteomes" id="UP000199501"/>
    </source>
</evidence>
<gene>
    <name evidence="2" type="ORF">SAMN05216174_108168</name>
</gene>
<dbReference type="EMBL" id="FMZZ01000008">
    <property type="protein sequence ID" value="SDD20193.1"/>
    <property type="molecule type" value="Genomic_DNA"/>
</dbReference>
<evidence type="ECO:0000256" key="1">
    <source>
        <dbReference type="SAM" id="MobiDB-lite"/>
    </source>
</evidence>
<organism evidence="2 3">
    <name type="scientific">Actinokineospora iranica</name>
    <dbReference type="NCBI Taxonomy" id="1271860"/>
    <lineage>
        <taxon>Bacteria</taxon>
        <taxon>Bacillati</taxon>
        <taxon>Actinomycetota</taxon>
        <taxon>Actinomycetes</taxon>
        <taxon>Pseudonocardiales</taxon>
        <taxon>Pseudonocardiaceae</taxon>
        <taxon>Actinokineospora</taxon>
    </lineage>
</organism>
<dbReference type="Proteomes" id="UP000199501">
    <property type="component" value="Unassembled WGS sequence"/>
</dbReference>
<accession>A0A1G6STN3</accession>
<dbReference type="RefSeq" id="WP_091452070.1">
    <property type="nucleotide sequence ID" value="NZ_FMZZ01000008.1"/>
</dbReference>
<proteinExistence type="predicted"/>
<evidence type="ECO:0000313" key="2">
    <source>
        <dbReference type="EMBL" id="SDD20193.1"/>
    </source>
</evidence>